<dbReference type="Proteomes" id="UP000031433">
    <property type="component" value="Unassembled WGS sequence"/>
</dbReference>
<comment type="caution">
    <text evidence="1">The sequence shown here is derived from an EMBL/GenBank/DDBJ whole genome shotgun (WGS) entry which is preliminary data.</text>
</comment>
<proteinExistence type="predicted"/>
<protein>
    <submittedName>
        <fullName evidence="1">Uncharacterized protein</fullName>
    </submittedName>
</protein>
<sequence length="110" mass="12445">MRITILFGGIPLFEVIAALLEDGIVVLETSRVHAKEIVKNISEALEIDPEPEEGPSLIHLATEVPDRGWSDFVMYSKKYEYKPDFTQQLVVKAVLEWVQADCPDKFITNV</sequence>
<dbReference type="RefSeq" id="WP_039645046.1">
    <property type="nucleotide sequence ID" value="NZ_JXBL01000001.1"/>
</dbReference>
<evidence type="ECO:0000313" key="2">
    <source>
        <dbReference type="Proteomes" id="UP000031433"/>
    </source>
</evidence>
<accession>A0A0C1QPD4</accession>
<name>A0A0C1QPD4_9BACT</name>
<dbReference type="AlphaFoldDB" id="A0A0C1QPD4"/>
<reference evidence="1 2" key="1">
    <citation type="submission" date="2015-01" db="EMBL/GenBank/DDBJ databases">
        <title>Genome sequence of the anaerobic bacterium Geobacter soli GSS01, a dissimilatory Fe(III) reducer from soil.</title>
        <authorList>
            <person name="Yang G."/>
            <person name="Zhou S."/>
        </authorList>
    </citation>
    <scope>NUCLEOTIDE SEQUENCE [LARGE SCALE GENOMIC DNA]</scope>
    <source>
        <strain evidence="1 2">GSS01</strain>
    </source>
</reference>
<evidence type="ECO:0000313" key="1">
    <source>
        <dbReference type="EMBL" id="KIE42457.1"/>
    </source>
</evidence>
<gene>
    <name evidence="1" type="ORF">SE37_07345</name>
</gene>
<keyword evidence="2" id="KW-1185">Reference proteome</keyword>
<dbReference type="EMBL" id="JXBL01000001">
    <property type="protein sequence ID" value="KIE42457.1"/>
    <property type="molecule type" value="Genomic_DNA"/>
</dbReference>
<organism evidence="1 2">
    <name type="scientific">Geobacter soli</name>
    <dbReference type="NCBI Taxonomy" id="1510391"/>
    <lineage>
        <taxon>Bacteria</taxon>
        <taxon>Pseudomonadati</taxon>
        <taxon>Thermodesulfobacteriota</taxon>
        <taxon>Desulfuromonadia</taxon>
        <taxon>Geobacterales</taxon>
        <taxon>Geobacteraceae</taxon>
        <taxon>Geobacter</taxon>
    </lineage>
</organism>